<accession>A0ABQ2UX07</accession>
<reference evidence="2" key="1">
    <citation type="journal article" date="2019" name="Int. J. Syst. Evol. Microbiol.">
        <title>The Global Catalogue of Microorganisms (GCM) 10K type strain sequencing project: providing services to taxonomists for standard genome sequencing and annotation.</title>
        <authorList>
            <consortium name="The Broad Institute Genomics Platform"/>
            <consortium name="The Broad Institute Genome Sequencing Center for Infectious Disease"/>
            <person name="Wu L."/>
            <person name="Ma J."/>
        </authorList>
    </citation>
    <scope>NUCLEOTIDE SEQUENCE [LARGE SCALE GENOMIC DNA]</scope>
    <source>
        <strain evidence="2">JCM 3296</strain>
    </source>
</reference>
<sequence>MHHFALLAEPVTVLRRLYNRGLWPGLKRERWAVDRIDHCLTRLREPEFGEHIVTDHRTVAQVADTIAHSVGLPITPNTDGPVLAKLRRYATTLRHVRLG</sequence>
<organism evidence="1 2">
    <name type="scientific">Lentzea flava</name>
    <dbReference type="NCBI Taxonomy" id="103732"/>
    <lineage>
        <taxon>Bacteria</taxon>
        <taxon>Bacillati</taxon>
        <taxon>Actinomycetota</taxon>
        <taxon>Actinomycetes</taxon>
        <taxon>Pseudonocardiales</taxon>
        <taxon>Pseudonocardiaceae</taxon>
        <taxon>Lentzea</taxon>
    </lineage>
</organism>
<evidence type="ECO:0000313" key="2">
    <source>
        <dbReference type="Proteomes" id="UP000649573"/>
    </source>
</evidence>
<dbReference type="EMBL" id="BMRE01000024">
    <property type="protein sequence ID" value="GGU52338.1"/>
    <property type="molecule type" value="Genomic_DNA"/>
</dbReference>
<evidence type="ECO:0000313" key="1">
    <source>
        <dbReference type="EMBL" id="GGU52338.1"/>
    </source>
</evidence>
<proteinExistence type="predicted"/>
<dbReference type="Proteomes" id="UP000649573">
    <property type="component" value="Unassembled WGS sequence"/>
</dbReference>
<comment type="caution">
    <text evidence="1">The sequence shown here is derived from an EMBL/GenBank/DDBJ whole genome shotgun (WGS) entry which is preliminary data.</text>
</comment>
<dbReference type="InterPro" id="IPR027417">
    <property type="entry name" value="P-loop_NTPase"/>
</dbReference>
<gene>
    <name evidence="1" type="ORF">GCM10010178_51370</name>
</gene>
<dbReference type="Gene3D" id="3.40.50.300">
    <property type="entry name" value="P-loop containing nucleotide triphosphate hydrolases"/>
    <property type="match status" value="1"/>
</dbReference>
<protein>
    <submittedName>
        <fullName evidence="1">Uncharacterized protein</fullName>
    </submittedName>
</protein>
<name>A0ABQ2UX07_9PSEU</name>
<keyword evidence="2" id="KW-1185">Reference proteome</keyword>